<dbReference type="Proteomes" id="UP000177026">
    <property type="component" value="Unassembled WGS sequence"/>
</dbReference>
<dbReference type="EMBL" id="MFZI01000079">
    <property type="protein sequence ID" value="OGK17781.1"/>
    <property type="molecule type" value="Genomic_DNA"/>
</dbReference>
<feature type="compositionally biased region" description="Polar residues" evidence="1">
    <location>
        <begin position="52"/>
        <end position="61"/>
    </location>
</feature>
<feature type="region of interest" description="Disordered" evidence="1">
    <location>
        <begin position="34"/>
        <end position="61"/>
    </location>
</feature>
<keyword evidence="2" id="KW-1133">Transmembrane helix</keyword>
<name>A0A1F7GFU2_9BACT</name>
<reference evidence="3 4" key="1">
    <citation type="journal article" date="2016" name="Nat. Commun.">
        <title>Thousands of microbial genomes shed light on interconnected biogeochemical processes in an aquifer system.</title>
        <authorList>
            <person name="Anantharaman K."/>
            <person name="Brown C.T."/>
            <person name="Hug L.A."/>
            <person name="Sharon I."/>
            <person name="Castelle C.J."/>
            <person name="Probst A.J."/>
            <person name="Thomas B.C."/>
            <person name="Singh A."/>
            <person name="Wilkins M.J."/>
            <person name="Karaoz U."/>
            <person name="Brodie E.L."/>
            <person name="Williams K.H."/>
            <person name="Hubbard S.S."/>
            <person name="Banfield J.F."/>
        </authorList>
    </citation>
    <scope>NUCLEOTIDE SEQUENCE [LARGE SCALE GENOMIC DNA]</scope>
</reference>
<proteinExistence type="predicted"/>
<evidence type="ECO:0000256" key="1">
    <source>
        <dbReference type="SAM" id="MobiDB-lite"/>
    </source>
</evidence>
<evidence type="ECO:0000313" key="4">
    <source>
        <dbReference type="Proteomes" id="UP000177026"/>
    </source>
</evidence>
<organism evidence="3 4">
    <name type="scientific">Candidatus Roizmanbacteria bacterium RIFCSPHIGHO2_01_FULL_39_8</name>
    <dbReference type="NCBI Taxonomy" id="1802033"/>
    <lineage>
        <taxon>Bacteria</taxon>
        <taxon>Candidatus Roizmaniibacteriota</taxon>
    </lineage>
</organism>
<evidence type="ECO:0000313" key="3">
    <source>
        <dbReference type="EMBL" id="OGK17781.1"/>
    </source>
</evidence>
<protein>
    <submittedName>
        <fullName evidence="3">Uncharacterized protein</fullName>
    </submittedName>
</protein>
<comment type="caution">
    <text evidence="3">The sequence shown here is derived from an EMBL/GenBank/DDBJ whole genome shotgun (WGS) entry which is preliminary data.</text>
</comment>
<sequence length="217" mass="24194">MEEHMKKKVTAISIVAIVSLFLVVLLITLRKNPSETKSPLGQEKTGEKDVLSDTSSKLQSYQDPSGFQFSFPEGIVIQPEKNLDQSTYAKLTLSSPNKEGTMQLNVASTQFSSADDWLKTNKDLVKTVKVTDIKIADIQGKQIETKDKIVTVFVDTQTLFEFTTESRKNLPYWKNANDIIVASFSFALPSDENVTNEQNLDTGSESDVTFEGEEIVE</sequence>
<keyword evidence="2" id="KW-0812">Transmembrane</keyword>
<keyword evidence="2" id="KW-0472">Membrane</keyword>
<gene>
    <name evidence="3" type="ORF">A2866_05450</name>
</gene>
<evidence type="ECO:0000256" key="2">
    <source>
        <dbReference type="SAM" id="Phobius"/>
    </source>
</evidence>
<accession>A0A1F7GFU2</accession>
<dbReference type="AlphaFoldDB" id="A0A1F7GFU2"/>
<feature type="transmembrane region" description="Helical" evidence="2">
    <location>
        <begin position="9"/>
        <end position="29"/>
    </location>
</feature>